<evidence type="ECO:0000313" key="20">
    <source>
        <dbReference type="Proteomes" id="UP001501600"/>
    </source>
</evidence>
<evidence type="ECO:0000256" key="7">
    <source>
        <dbReference type="ARBA" id="ARBA00021726"/>
    </source>
</evidence>
<evidence type="ECO:0000256" key="2">
    <source>
        <dbReference type="ARBA" id="ARBA00001604"/>
    </source>
</evidence>
<reference evidence="20" key="1">
    <citation type="journal article" date="2019" name="Int. J. Syst. Evol. Microbiol.">
        <title>The Global Catalogue of Microorganisms (GCM) 10K type strain sequencing project: providing services to taxonomists for standard genome sequencing and annotation.</title>
        <authorList>
            <consortium name="The Broad Institute Genomics Platform"/>
            <consortium name="The Broad Institute Genome Sequencing Center for Infectious Disease"/>
            <person name="Wu L."/>
            <person name="Ma J."/>
        </authorList>
    </citation>
    <scope>NUCLEOTIDE SEQUENCE [LARGE SCALE GENOMIC DNA]</scope>
    <source>
        <strain evidence="20">JCM 18720</strain>
    </source>
</reference>
<evidence type="ECO:0000256" key="9">
    <source>
        <dbReference type="ARBA" id="ARBA00022692"/>
    </source>
</evidence>
<evidence type="ECO:0000256" key="1">
    <source>
        <dbReference type="ARBA" id="ARBA00000111"/>
    </source>
</evidence>
<evidence type="ECO:0000256" key="12">
    <source>
        <dbReference type="ARBA" id="ARBA00022801"/>
    </source>
</evidence>
<organism evidence="19 20">
    <name type="scientific">Ferrimonas gelatinilytica</name>
    <dbReference type="NCBI Taxonomy" id="1255257"/>
    <lineage>
        <taxon>Bacteria</taxon>
        <taxon>Pseudomonadati</taxon>
        <taxon>Pseudomonadota</taxon>
        <taxon>Gammaproteobacteria</taxon>
        <taxon>Alteromonadales</taxon>
        <taxon>Ferrimonadaceae</taxon>
        <taxon>Ferrimonas</taxon>
    </lineage>
</organism>
<evidence type="ECO:0000256" key="4">
    <source>
        <dbReference type="ARBA" id="ARBA00011702"/>
    </source>
</evidence>
<evidence type="ECO:0000256" key="10">
    <source>
        <dbReference type="ARBA" id="ARBA00022723"/>
    </source>
</evidence>
<dbReference type="PANTHER" id="PTHR40457">
    <property type="entry name" value="PHOSPHOLIPASE A1"/>
    <property type="match status" value="1"/>
</dbReference>
<evidence type="ECO:0000256" key="13">
    <source>
        <dbReference type="ARBA" id="ARBA00022837"/>
    </source>
</evidence>
<comment type="caution">
    <text evidence="19">The sequence shown here is derived from an EMBL/GenBank/DDBJ whole genome shotgun (WGS) entry which is preliminary data.</text>
</comment>
<evidence type="ECO:0000313" key="19">
    <source>
        <dbReference type="EMBL" id="GAA5192861.1"/>
    </source>
</evidence>
<keyword evidence="20" id="KW-1185">Reference proteome</keyword>
<dbReference type="RefSeq" id="WP_345317208.1">
    <property type="nucleotide sequence ID" value="NZ_BAABLF010000014.1"/>
</dbReference>
<dbReference type="Proteomes" id="UP001501600">
    <property type="component" value="Unassembled WGS sequence"/>
</dbReference>
<dbReference type="SUPFAM" id="SSF56931">
    <property type="entry name" value="Outer membrane phospholipase A (OMPLA)"/>
    <property type="match status" value="1"/>
</dbReference>
<dbReference type="InterPro" id="IPR036541">
    <property type="entry name" value="PLipase_A1_sf"/>
</dbReference>
<sequence>MSWMLMVAALAASPAEGNSERCLQQQLEQAQSHQTVGALRAACEAEAEPVDSSLAQRLETEAEEAYDRFSLTAHYNNYFLPFSYNHRPNREQWEYGPESINPWEVKFQLSFKVPVAAPWFNKQGQLYVAYTNQSWWQAYNQAVSAPFRETNHMPELFYRHQPIGWRLGNWQLQTLGLRLNHQSNGRGGIQSRSWNRIIGSALIARDHFSIGLSAWYRLKEDPKETPDDPRGDDNPDILDFMGHGELLFLYKHKDQNFSLRSRGNLTTGKGGIELGWSWPLLGKSRGYVQAHYGYGESLLDYNHKSERLSLGIEFTPWL</sequence>
<dbReference type="PRINTS" id="PR01486">
    <property type="entry name" value="PHPHLIPASEA1"/>
</dbReference>
<comment type="catalytic activity">
    <reaction evidence="2 18">
        <text>a 1,2-diacyl-sn-glycero-3-phosphocholine + H2O = a 1-acyl-sn-glycero-3-phosphocholine + a fatty acid + H(+)</text>
        <dbReference type="Rhea" id="RHEA:15801"/>
        <dbReference type="ChEBI" id="CHEBI:15377"/>
        <dbReference type="ChEBI" id="CHEBI:15378"/>
        <dbReference type="ChEBI" id="CHEBI:28868"/>
        <dbReference type="ChEBI" id="CHEBI:57643"/>
        <dbReference type="ChEBI" id="CHEBI:58168"/>
        <dbReference type="EC" id="3.1.1.4"/>
    </reaction>
</comment>
<evidence type="ECO:0000256" key="3">
    <source>
        <dbReference type="ARBA" id="ARBA00010525"/>
    </source>
</evidence>
<dbReference type="CDD" id="cd00541">
    <property type="entry name" value="OMPLA"/>
    <property type="match status" value="1"/>
</dbReference>
<accession>A0ABP9SAF8</accession>
<comment type="catalytic activity">
    <reaction evidence="1 18">
        <text>a 1,2-diacyl-sn-glycero-3-phosphocholine + H2O = a 2-acyl-sn-glycero-3-phosphocholine + a fatty acid + H(+)</text>
        <dbReference type="Rhea" id="RHEA:18689"/>
        <dbReference type="ChEBI" id="CHEBI:15377"/>
        <dbReference type="ChEBI" id="CHEBI:15378"/>
        <dbReference type="ChEBI" id="CHEBI:28868"/>
        <dbReference type="ChEBI" id="CHEBI:57643"/>
        <dbReference type="ChEBI" id="CHEBI:57875"/>
        <dbReference type="EC" id="3.1.1.32"/>
    </reaction>
</comment>
<comment type="function">
    <text evidence="18">Hydrolysis of phosphatidylcholine with phospholipase A2 (EC 3.1.1.4) and phospholipase A1 (EC 3.1.1.32) activities.</text>
</comment>
<evidence type="ECO:0000256" key="14">
    <source>
        <dbReference type="ARBA" id="ARBA00022963"/>
    </source>
</evidence>
<dbReference type="Gene3D" id="2.40.230.10">
    <property type="entry name" value="Phospholipase A1"/>
    <property type="match status" value="1"/>
</dbReference>
<comment type="cofactor">
    <cofactor evidence="18">
        <name>Ca(2+)</name>
        <dbReference type="ChEBI" id="CHEBI:29108"/>
    </cofactor>
    <text evidence="18">Binds 1 Ca(2+) ion per monomer. In the dimeric form the Ca(2+) is bound by different amino acids with binding of each Ca(2+) shared with ligands coming from each monomer. The Ca(2+) ion may have a role in catalysis.</text>
</comment>
<keyword evidence="8" id="KW-1134">Transmembrane beta strand</keyword>
<evidence type="ECO:0000256" key="15">
    <source>
        <dbReference type="ARBA" id="ARBA00023098"/>
    </source>
</evidence>
<evidence type="ECO:0000256" key="17">
    <source>
        <dbReference type="ARBA" id="ARBA00023237"/>
    </source>
</evidence>
<keyword evidence="14 18" id="KW-0442">Lipid degradation</keyword>
<comment type="subunit">
    <text evidence="4 18">Homodimer; dimerization is reversible, and the dimeric form is the active one.</text>
</comment>
<dbReference type="PANTHER" id="PTHR40457:SF1">
    <property type="entry name" value="PHOSPHOLIPASE A1"/>
    <property type="match status" value="1"/>
</dbReference>
<gene>
    <name evidence="19" type="ORF">GCM10025772_22990</name>
</gene>
<evidence type="ECO:0000256" key="8">
    <source>
        <dbReference type="ARBA" id="ARBA00022452"/>
    </source>
</evidence>
<protein>
    <recommendedName>
        <fullName evidence="7 18">Phospholipase A1</fullName>
        <ecNumber evidence="5 18">3.1.1.32</ecNumber>
        <ecNumber evidence="6 18">3.1.1.4</ecNumber>
    </recommendedName>
    <alternativeName>
        <fullName evidence="18">Phosphatidylcholine 1-acylhydrolase</fullName>
    </alternativeName>
</protein>
<proteinExistence type="inferred from homology"/>
<keyword evidence="13 18" id="KW-0106">Calcium</keyword>
<dbReference type="InterPro" id="IPR003187">
    <property type="entry name" value="PLipase_A1"/>
</dbReference>
<name>A0ABP9SAF8_9GAMM</name>
<keyword evidence="11" id="KW-0732">Signal</keyword>
<evidence type="ECO:0000256" key="11">
    <source>
        <dbReference type="ARBA" id="ARBA00022729"/>
    </source>
</evidence>
<evidence type="ECO:0000256" key="5">
    <source>
        <dbReference type="ARBA" id="ARBA00013179"/>
    </source>
</evidence>
<evidence type="ECO:0000256" key="18">
    <source>
        <dbReference type="RuleBase" id="RU366027"/>
    </source>
</evidence>
<dbReference type="Pfam" id="PF02253">
    <property type="entry name" value="PLA1"/>
    <property type="match status" value="1"/>
</dbReference>
<keyword evidence="17 18" id="KW-0998">Cell outer membrane</keyword>
<keyword evidence="9" id="KW-0812">Transmembrane</keyword>
<keyword evidence="10 18" id="KW-0479">Metal-binding</keyword>
<evidence type="ECO:0000256" key="16">
    <source>
        <dbReference type="ARBA" id="ARBA00023136"/>
    </source>
</evidence>
<keyword evidence="12 18" id="KW-0378">Hydrolase</keyword>
<keyword evidence="15 18" id="KW-0443">Lipid metabolism</keyword>
<evidence type="ECO:0000256" key="6">
    <source>
        <dbReference type="ARBA" id="ARBA00013278"/>
    </source>
</evidence>
<dbReference type="EMBL" id="BAABLF010000014">
    <property type="protein sequence ID" value="GAA5192861.1"/>
    <property type="molecule type" value="Genomic_DNA"/>
</dbReference>
<dbReference type="EC" id="3.1.1.4" evidence="6 18"/>
<keyword evidence="16" id="KW-0472">Membrane</keyword>
<comment type="subcellular location">
    <subcellularLocation>
        <location evidence="18">Cell outer membrane</location>
        <topology evidence="18">Multi-pass membrane protein</topology>
    </subcellularLocation>
    <text evidence="18">One of the very few enzymes located there.</text>
</comment>
<comment type="similarity">
    <text evidence="3 18">Belongs to the phospholipase A1 family.</text>
</comment>
<dbReference type="EC" id="3.1.1.32" evidence="5 18"/>